<sequence>MPAFELVVVGSGGGPDETNLSAYLLKPYEAAWEDGILALEAGSAQGALNRLLQQNPLLFNSRGDSVSKIYTASEIYSFVRCFLITHAHLDHVNGLVLSAGSMKGPRKRIYATKHTLDDLETVFSDRIWPNLASWNEEDEEHKLLYSTLFIDSKYKLVYPGISIRTLCLNHGHNAHGEYESVAFFIRHDVHNREFLFFGDVEPDSVATNPQSINVWRAAAPKIPQKLSTIFIECSWPIGRTDDTLFGHLNPEHLVDELTTLATEVVKFRKEEQSGTRTRPARKKQRRNPISQEDLVGALDGLRVYVMHCKDDLSSDANEPMRDVIVSQVRTLLEVKRLGAQISAVEQGSRIEI</sequence>
<dbReference type="OrthoDB" id="258495at2759"/>
<evidence type="ECO:0000256" key="1">
    <source>
        <dbReference type="SAM" id="MobiDB-lite"/>
    </source>
</evidence>
<dbReference type="PANTHER" id="PTHR28283">
    <property type="entry name" value="3',5'-CYCLIC-NUCLEOTIDE PHOSPHODIESTERASE 1"/>
    <property type="match status" value="1"/>
</dbReference>
<dbReference type="SUPFAM" id="SSF56281">
    <property type="entry name" value="Metallo-hydrolase/oxidoreductase"/>
    <property type="match status" value="1"/>
</dbReference>
<dbReference type="CDD" id="cd07735">
    <property type="entry name" value="class_II_PDE_MBL-fold"/>
    <property type="match status" value="1"/>
</dbReference>
<dbReference type="Pfam" id="PF02112">
    <property type="entry name" value="PDEase_II"/>
    <property type="match status" value="1"/>
</dbReference>
<dbReference type="FunCoup" id="A0A369JNR1">
    <property type="interactions" value="45"/>
</dbReference>
<dbReference type="InterPro" id="IPR000396">
    <property type="entry name" value="Pdiesterase2"/>
</dbReference>
<dbReference type="Proteomes" id="UP000076154">
    <property type="component" value="Unassembled WGS sequence"/>
</dbReference>
<protein>
    <submittedName>
        <fullName evidence="2">3',5'-cyclic-nucleotide phosphodiesterase</fullName>
    </submittedName>
</protein>
<name>A0A369JNR1_HYPMA</name>
<dbReference type="Gene3D" id="3.60.15.10">
    <property type="entry name" value="Ribonuclease Z/Hydroxyacylglutathione hydrolase-like"/>
    <property type="match status" value="1"/>
</dbReference>
<dbReference type="GO" id="GO:0004115">
    <property type="term" value="F:3',5'-cyclic-AMP phosphodiesterase activity"/>
    <property type="evidence" value="ECO:0007669"/>
    <property type="project" value="InterPro"/>
</dbReference>
<comment type="caution">
    <text evidence="2">The sequence shown here is derived from an EMBL/GenBank/DDBJ whole genome shotgun (WGS) entry which is preliminary data.</text>
</comment>
<feature type="region of interest" description="Disordered" evidence="1">
    <location>
        <begin position="268"/>
        <end position="289"/>
    </location>
</feature>
<evidence type="ECO:0000313" key="3">
    <source>
        <dbReference type="Proteomes" id="UP000076154"/>
    </source>
</evidence>
<accession>A0A369JNR1</accession>
<dbReference type="STRING" id="39966.A0A369JNR1"/>
<dbReference type="EMBL" id="LUEZ02000055">
    <property type="protein sequence ID" value="RDB21024.1"/>
    <property type="molecule type" value="Genomic_DNA"/>
</dbReference>
<gene>
    <name evidence="2" type="primary">cgs2</name>
    <name evidence="2" type="ORF">Hypma_011395</name>
</gene>
<keyword evidence="3" id="KW-1185">Reference proteome</keyword>
<proteinExistence type="predicted"/>
<dbReference type="PANTHER" id="PTHR28283:SF1">
    <property type="entry name" value="3',5'-CYCLIC-NUCLEOTIDE PHOSPHODIESTERASE 1"/>
    <property type="match status" value="1"/>
</dbReference>
<evidence type="ECO:0000313" key="2">
    <source>
        <dbReference type="EMBL" id="RDB21024.1"/>
    </source>
</evidence>
<dbReference type="GO" id="GO:0047555">
    <property type="term" value="F:3',5'-cyclic-GMP phosphodiesterase activity"/>
    <property type="evidence" value="ECO:0007669"/>
    <property type="project" value="TreeGrafter"/>
</dbReference>
<dbReference type="InterPro" id="IPR036866">
    <property type="entry name" value="RibonucZ/Hydroxyglut_hydro"/>
</dbReference>
<dbReference type="InParanoid" id="A0A369JNR1"/>
<dbReference type="PRINTS" id="PR00388">
    <property type="entry name" value="PDIESTERASE2"/>
</dbReference>
<reference evidence="2" key="1">
    <citation type="submission" date="2018-04" db="EMBL/GenBank/DDBJ databases">
        <title>Whole genome sequencing of Hypsizygus marmoreus.</title>
        <authorList>
            <person name="Choi I.-G."/>
            <person name="Min B."/>
            <person name="Kim J.-G."/>
            <person name="Kim S."/>
            <person name="Oh Y.-L."/>
            <person name="Kong W.-S."/>
            <person name="Park H."/>
            <person name="Jeong J."/>
            <person name="Song E.-S."/>
        </authorList>
    </citation>
    <scope>NUCLEOTIDE SEQUENCE [LARGE SCALE GENOMIC DNA]</scope>
    <source>
        <strain evidence="2">51987-8</strain>
    </source>
</reference>
<organism evidence="2 3">
    <name type="scientific">Hypsizygus marmoreus</name>
    <name type="common">White beech mushroom</name>
    <name type="synonym">Agaricus marmoreus</name>
    <dbReference type="NCBI Taxonomy" id="39966"/>
    <lineage>
        <taxon>Eukaryota</taxon>
        <taxon>Fungi</taxon>
        <taxon>Dikarya</taxon>
        <taxon>Basidiomycota</taxon>
        <taxon>Agaricomycotina</taxon>
        <taxon>Agaricomycetes</taxon>
        <taxon>Agaricomycetidae</taxon>
        <taxon>Agaricales</taxon>
        <taxon>Tricholomatineae</taxon>
        <taxon>Lyophyllaceae</taxon>
        <taxon>Hypsizygus</taxon>
    </lineage>
</organism>
<dbReference type="AlphaFoldDB" id="A0A369JNR1"/>
<dbReference type="GO" id="GO:1902660">
    <property type="term" value="P:negative regulation of glucose mediated signaling pathway"/>
    <property type="evidence" value="ECO:0007669"/>
    <property type="project" value="TreeGrafter"/>
</dbReference>
<dbReference type="GO" id="GO:0006198">
    <property type="term" value="P:cAMP catabolic process"/>
    <property type="evidence" value="ECO:0007669"/>
    <property type="project" value="InterPro"/>
</dbReference>